<dbReference type="PANTHER" id="PTHR16284:SF13">
    <property type="entry name" value="PROTEIN CDV3 HOMOLOG"/>
    <property type="match status" value="1"/>
</dbReference>
<dbReference type="PANTHER" id="PTHR16284">
    <property type="entry name" value="PROTEIN CDV3 HOMOLOG"/>
    <property type="match status" value="1"/>
</dbReference>
<evidence type="ECO:0000313" key="3">
    <source>
        <dbReference type="EMBL" id="KAJ8036408.1"/>
    </source>
</evidence>
<evidence type="ECO:0000256" key="1">
    <source>
        <dbReference type="ARBA" id="ARBA00006062"/>
    </source>
</evidence>
<protein>
    <submittedName>
        <fullName evidence="3">Protein CDV3-like</fullName>
    </submittedName>
</protein>
<dbReference type="EMBL" id="JAIZAY010000009">
    <property type="protein sequence ID" value="KAJ8036408.1"/>
    <property type="molecule type" value="Genomic_DNA"/>
</dbReference>
<proteinExistence type="inferred from homology"/>
<reference evidence="3" key="1">
    <citation type="submission" date="2021-10" db="EMBL/GenBank/DDBJ databases">
        <title>Tropical sea cucumber genome reveals ecological adaptation and Cuvierian tubules defense mechanism.</title>
        <authorList>
            <person name="Chen T."/>
        </authorList>
    </citation>
    <scope>NUCLEOTIDE SEQUENCE</scope>
    <source>
        <strain evidence="3">Nanhai2018</strain>
        <tissue evidence="3">Muscle</tissue>
    </source>
</reference>
<keyword evidence="4" id="KW-1185">Reference proteome</keyword>
<gene>
    <name evidence="3" type="ORF">HOLleu_20369</name>
</gene>
<dbReference type="InterPro" id="IPR026806">
    <property type="entry name" value="CDV3"/>
</dbReference>
<evidence type="ECO:0000256" key="2">
    <source>
        <dbReference type="SAM" id="MobiDB-lite"/>
    </source>
</evidence>
<dbReference type="OrthoDB" id="10054324at2759"/>
<comment type="caution">
    <text evidence="3">The sequence shown here is derived from an EMBL/GenBank/DDBJ whole genome shotgun (WGS) entry which is preliminary data.</text>
</comment>
<dbReference type="Proteomes" id="UP001152320">
    <property type="component" value="Chromosome 9"/>
</dbReference>
<name>A0A9Q1BZR5_HOLLE</name>
<accession>A0A9Q1BZR5</accession>
<organism evidence="3 4">
    <name type="scientific">Holothuria leucospilota</name>
    <name type="common">Black long sea cucumber</name>
    <name type="synonym">Mertensiothuria leucospilota</name>
    <dbReference type="NCBI Taxonomy" id="206669"/>
    <lineage>
        <taxon>Eukaryota</taxon>
        <taxon>Metazoa</taxon>
        <taxon>Echinodermata</taxon>
        <taxon>Eleutherozoa</taxon>
        <taxon>Echinozoa</taxon>
        <taxon>Holothuroidea</taxon>
        <taxon>Aspidochirotacea</taxon>
        <taxon>Aspidochirotida</taxon>
        <taxon>Holothuriidae</taxon>
        <taxon>Holothuria</taxon>
    </lineage>
</organism>
<evidence type="ECO:0000313" key="4">
    <source>
        <dbReference type="Proteomes" id="UP001152320"/>
    </source>
</evidence>
<feature type="compositionally biased region" description="Acidic residues" evidence="2">
    <location>
        <begin position="106"/>
        <end position="117"/>
    </location>
</feature>
<feature type="region of interest" description="Disordered" evidence="2">
    <location>
        <begin position="1"/>
        <end position="86"/>
    </location>
</feature>
<dbReference type="GO" id="GO:0005737">
    <property type="term" value="C:cytoplasm"/>
    <property type="evidence" value="ECO:0007669"/>
    <property type="project" value="TreeGrafter"/>
</dbReference>
<feature type="compositionally biased region" description="Basic residues" evidence="2">
    <location>
        <begin position="14"/>
        <end position="24"/>
    </location>
</feature>
<dbReference type="AlphaFoldDB" id="A0A9Q1BZR5"/>
<feature type="region of interest" description="Disordered" evidence="2">
    <location>
        <begin position="98"/>
        <end position="195"/>
    </location>
</feature>
<comment type="similarity">
    <text evidence="1">Belongs to the CDV3 family.</text>
</comment>
<dbReference type="Pfam" id="PF15359">
    <property type="entry name" value="CDV3"/>
    <property type="match status" value="1"/>
</dbReference>
<feature type="compositionally biased region" description="Basic and acidic residues" evidence="2">
    <location>
        <begin position="40"/>
        <end position="60"/>
    </location>
</feature>
<sequence>MSEKSLDDFFAKKDKGKKGKKNKAKFTTTDEIAKNLTSGEESRKTQKKADKDKKNDDKAGDAMQSAILGTDPAEEWKEEDTKEVDYSDLKIQSLQVSEEALKAESEEAEEEELDEFGEPIRSKSQVSSGPWKTATEPEVKAPASDTVVTEPKEEPVNVKAGVYVPPSRRNAPASTPDRGVQKSRLRGKKKAPEINCEQEFPTLAASADILKHSDKRDERTFETVTRGGPKMDGSTSRGPGLQLDNRYSALERN</sequence>
<feature type="region of interest" description="Disordered" evidence="2">
    <location>
        <begin position="214"/>
        <end position="253"/>
    </location>
</feature>
<feature type="compositionally biased region" description="Polar residues" evidence="2">
    <location>
        <begin position="27"/>
        <end position="39"/>
    </location>
</feature>
<feature type="compositionally biased region" description="Basic and acidic residues" evidence="2">
    <location>
        <begin position="1"/>
        <end position="13"/>
    </location>
</feature>